<dbReference type="PANTHER" id="PTHR12466:SF8">
    <property type="entry name" value="PARAFIBROMIN"/>
    <property type="match status" value="1"/>
</dbReference>
<dbReference type="InterPro" id="IPR038103">
    <property type="entry name" value="CDC73_C_sf"/>
</dbReference>
<comment type="similarity">
    <text evidence="2">Belongs to the CDC73 family.</text>
</comment>
<dbReference type="GO" id="GO:0016593">
    <property type="term" value="C:Cdc73/Paf1 complex"/>
    <property type="evidence" value="ECO:0007669"/>
    <property type="project" value="InterPro"/>
</dbReference>
<gene>
    <name evidence="6" type="ORF">BSP0115_LOCUS11482</name>
</gene>
<dbReference type="Pfam" id="PF05179">
    <property type="entry name" value="CDC73_C"/>
    <property type="match status" value="1"/>
</dbReference>
<name>A0A7S1G902_9STRA</name>
<evidence type="ECO:0000313" key="6">
    <source>
        <dbReference type="EMBL" id="CAD8918221.1"/>
    </source>
</evidence>
<comment type="subcellular location">
    <subcellularLocation>
        <location evidence="1">Nucleus</location>
    </subcellularLocation>
</comment>
<reference evidence="6" key="1">
    <citation type="submission" date="2021-01" db="EMBL/GenBank/DDBJ databases">
        <authorList>
            <person name="Corre E."/>
            <person name="Pelletier E."/>
            <person name="Niang G."/>
            <person name="Scheremetjew M."/>
            <person name="Finn R."/>
            <person name="Kale V."/>
            <person name="Holt S."/>
            <person name="Cochrane G."/>
            <person name="Meng A."/>
            <person name="Brown T."/>
            <person name="Cohen L."/>
        </authorList>
    </citation>
    <scope>NUCLEOTIDE SEQUENCE</scope>
    <source>
        <strain evidence="6">Ms1</strain>
    </source>
</reference>
<evidence type="ECO:0000256" key="1">
    <source>
        <dbReference type="ARBA" id="ARBA00004123"/>
    </source>
</evidence>
<keyword evidence="4" id="KW-0539">Nucleus</keyword>
<dbReference type="GO" id="GO:0006368">
    <property type="term" value="P:transcription elongation by RNA polymerase II"/>
    <property type="evidence" value="ECO:0007669"/>
    <property type="project" value="InterPro"/>
</dbReference>
<evidence type="ECO:0000256" key="4">
    <source>
        <dbReference type="ARBA" id="ARBA00023242"/>
    </source>
</evidence>
<sequence>MTATLNLANAQLFLQAGRYLTPNEAAAAGGVDTLPDNPHVTRVDRKDTRGEPRKYYVVDDPVAAGLSDRDWDKVVGVVVHGPAWQFKGWRWTTPQEIFTKVPSFTLIMDNETVHPNINKWKGVTQLKLSRLNRHLDRAAATQLWAAVDEFLYTKRPGLRSRKPGR</sequence>
<proteinExistence type="inferred from homology"/>
<keyword evidence="3" id="KW-0804">Transcription</keyword>
<dbReference type="Gene3D" id="3.40.50.11990">
    <property type="entry name" value="RNA polymerase II accessory factor, Cdc73 C-terminal domain"/>
    <property type="match status" value="1"/>
</dbReference>
<accession>A0A7S1G902</accession>
<dbReference type="EMBL" id="HBFS01017009">
    <property type="protein sequence ID" value="CAD8918221.1"/>
    <property type="molecule type" value="Transcribed_RNA"/>
</dbReference>
<organism evidence="6">
    <name type="scientific">Bicosoecida sp. CB-2014</name>
    <dbReference type="NCBI Taxonomy" id="1486930"/>
    <lineage>
        <taxon>Eukaryota</taxon>
        <taxon>Sar</taxon>
        <taxon>Stramenopiles</taxon>
        <taxon>Bigyra</taxon>
        <taxon>Opalozoa</taxon>
        <taxon>Bicosoecida</taxon>
    </lineage>
</organism>
<dbReference type="GO" id="GO:0032968">
    <property type="term" value="P:positive regulation of transcription elongation by RNA polymerase II"/>
    <property type="evidence" value="ECO:0007669"/>
    <property type="project" value="TreeGrafter"/>
</dbReference>
<dbReference type="PANTHER" id="PTHR12466">
    <property type="entry name" value="CDC73 DOMAIN PROTEIN"/>
    <property type="match status" value="1"/>
</dbReference>
<protein>
    <recommendedName>
        <fullName evidence="5">Cell division control protein 73 C-terminal domain-containing protein</fullName>
    </recommendedName>
</protein>
<evidence type="ECO:0000256" key="3">
    <source>
        <dbReference type="ARBA" id="ARBA00023163"/>
    </source>
</evidence>
<evidence type="ECO:0000259" key="5">
    <source>
        <dbReference type="Pfam" id="PF05179"/>
    </source>
</evidence>
<dbReference type="AlphaFoldDB" id="A0A7S1G902"/>
<feature type="domain" description="Cell division control protein 73 C-terminal" evidence="5">
    <location>
        <begin position="2"/>
        <end position="150"/>
    </location>
</feature>
<dbReference type="GO" id="GO:0000993">
    <property type="term" value="F:RNA polymerase II complex binding"/>
    <property type="evidence" value="ECO:0007669"/>
    <property type="project" value="TreeGrafter"/>
</dbReference>
<dbReference type="InterPro" id="IPR031336">
    <property type="entry name" value="CDC73_C"/>
</dbReference>
<evidence type="ECO:0000256" key="2">
    <source>
        <dbReference type="ARBA" id="ARBA00010427"/>
    </source>
</evidence>
<dbReference type="InterPro" id="IPR007852">
    <property type="entry name" value="Cdc73/Parafibromin"/>
</dbReference>